<accession>A0A2S5A0Z4</accession>
<comment type="caution">
    <text evidence="1">The sequence shown here is derived from an EMBL/GenBank/DDBJ whole genome shotgun (WGS) entry which is preliminary data.</text>
</comment>
<evidence type="ECO:0000313" key="2">
    <source>
        <dbReference type="Proteomes" id="UP000236893"/>
    </source>
</evidence>
<dbReference type="AlphaFoldDB" id="A0A2S5A0Z4"/>
<dbReference type="RefSeq" id="WP_103789394.1">
    <property type="nucleotide sequence ID" value="NZ_PQVF01000008.1"/>
</dbReference>
<gene>
    <name evidence="1" type="ORF">C3K47_12020</name>
</gene>
<name>A0A2S5A0Z4_9SPHI</name>
<organism evidence="1 2">
    <name type="scientific">Solitalea longa</name>
    <dbReference type="NCBI Taxonomy" id="2079460"/>
    <lineage>
        <taxon>Bacteria</taxon>
        <taxon>Pseudomonadati</taxon>
        <taxon>Bacteroidota</taxon>
        <taxon>Sphingobacteriia</taxon>
        <taxon>Sphingobacteriales</taxon>
        <taxon>Sphingobacteriaceae</taxon>
        <taxon>Solitalea</taxon>
    </lineage>
</organism>
<dbReference type="OrthoDB" id="121413at117747"/>
<proteinExistence type="predicted"/>
<reference evidence="1 2" key="1">
    <citation type="submission" date="2018-01" db="EMBL/GenBank/DDBJ databases">
        <authorList>
            <person name="Gaut B.S."/>
            <person name="Morton B.R."/>
            <person name="Clegg M.T."/>
            <person name="Duvall M.R."/>
        </authorList>
    </citation>
    <scope>NUCLEOTIDE SEQUENCE [LARGE SCALE GENOMIC DNA]</scope>
    <source>
        <strain evidence="1 2">HR-AV</strain>
    </source>
</reference>
<keyword evidence="2" id="KW-1185">Reference proteome</keyword>
<dbReference type="EMBL" id="PQVF01000008">
    <property type="protein sequence ID" value="POY35932.1"/>
    <property type="molecule type" value="Genomic_DNA"/>
</dbReference>
<protein>
    <submittedName>
        <fullName evidence="1">Uncharacterized protein</fullName>
    </submittedName>
</protein>
<evidence type="ECO:0000313" key="1">
    <source>
        <dbReference type="EMBL" id="POY35932.1"/>
    </source>
</evidence>
<sequence length="83" mass="9873">MQLTEEQRKELQDFVDKWNHEIQNEDIYFSFNGHGHLRYINANDEGLIKFGVKSIEVALSNKIYTDIAGETLREDWIKKKMKN</sequence>
<dbReference type="Proteomes" id="UP000236893">
    <property type="component" value="Unassembled WGS sequence"/>
</dbReference>